<evidence type="ECO:0000313" key="10">
    <source>
        <dbReference type="EMBL" id="KAJ3612651.1"/>
    </source>
</evidence>
<evidence type="ECO:0000256" key="4">
    <source>
        <dbReference type="ARBA" id="ARBA00023187"/>
    </source>
</evidence>
<feature type="region of interest" description="Disordered" evidence="8">
    <location>
        <begin position="78"/>
        <end position="110"/>
    </location>
</feature>
<evidence type="ECO:0000259" key="9">
    <source>
        <dbReference type="Pfam" id="PF01423"/>
    </source>
</evidence>
<feature type="compositionally biased region" description="Polar residues" evidence="8">
    <location>
        <begin position="9"/>
        <end position="18"/>
    </location>
</feature>
<gene>
    <name evidence="7" type="primary">LSM8</name>
    <name evidence="10" type="ORF">NHX12_020917</name>
</gene>
<dbReference type="AlphaFoldDB" id="A0A9Q0ESU4"/>
<evidence type="ECO:0000256" key="5">
    <source>
        <dbReference type="ARBA" id="ARBA00023242"/>
    </source>
</evidence>
<keyword evidence="2 7" id="KW-0747">Spliceosome</keyword>
<feature type="compositionally biased region" description="Basic and acidic residues" evidence="8">
    <location>
        <begin position="20"/>
        <end position="30"/>
    </location>
</feature>
<dbReference type="Proteomes" id="UP001148018">
    <property type="component" value="Unassembled WGS sequence"/>
</dbReference>
<dbReference type="InterPro" id="IPR001163">
    <property type="entry name" value="Sm_dom_euk/arc"/>
</dbReference>
<dbReference type="OrthoDB" id="10263346at2759"/>
<comment type="subunit">
    <text evidence="7">LSm subunits form a heteromer with a doughnut shape.</text>
</comment>
<keyword evidence="6 7" id="KW-0687">Ribonucleoprotein</keyword>
<dbReference type="InterPro" id="IPR034103">
    <property type="entry name" value="Lsm8"/>
</dbReference>
<organism evidence="10 11">
    <name type="scientific">Muraenolepis orangiensis</name>
    <name type="common">Patagonian moray cod</name>
    <dbReference type="NCBI Taxonomy" id="630683"/>
    <lineage>
        <taxon>Eukaryota</taxon>
        <taxon>Metazoa</taxon>
        <taxon>Chordata</taxon>
        <taxon>Craniata</taxon>
        <taxon>Vertebrata</taxon>
        <taxon>Euteleostomi</taxon>
        <taxon>Actinopterygii</taxon>
        <taxon>Neopterygii</taxon>
        <taxon>Teleostei</taxon>
        <taxon>Neoteleostei</taxon>
        <taxon>Acanthomorphata</taxon>
        <taxon>Zeiogadaria</taxon>
        <taxon>Gadariae</taxon>
        <taxon>Gadiformes</taxon>
        <taxon>Muraenolepidoidei</taxon>
        <taxon>Muraenolepididae</taxon>
        <taxon>Muraenolepis</taxon>
    </lineage>
</organism>
<name>A0A9Q0ESU4_9TELE</name>
<accession>A0A9Q0ESU4</accession>
<dbReference type="GO" id="GO:0005688">
    <property type="term" value="C:U6 snRNP"/>
    <property type="evidence" value="ECO:0007669"/>
    <property type="project" value="UniProtKB-UniRule"/>
</dbReference>
<dbReference type="PANTHER" id="PTHR15588:SF9">
    <property type="entry name" value="U6 SNRNA-ASSOCIATED SM-LIKE PROTEIN LSM8"/>
    <property type="match status" value="1"/>
</dbReference>
<comment type="caution">
    <text evidence="10">The sequence shown here is derived from an EMBL/GenBank/DDBJ whole genome shotgun (WGS) entry which is preliminary data.</text>
</comment>
<dbReference type="SUPFAM" id="SSF50182">
    <property type="entry name" value="Sm-like ribonucleoproteins"/>
    <property type="match status" value="1"/>
</dbReference>
<sequence length="207" mass="22667">METFCRASTPPSTSSESDQTPEHRPADQKRTRSATSTSREADYQVICTTPGTIHYRVLSCFCNREAIFPCFHPSSTNIAPQVQPGRDERTSEPTAPEDGSHSTSSSGCEGTLCPVDDVTKDLVGKWCVITYDDDPYPGIIEDMTINLILDESHERVFSSNQGVEQVVLGLYIVRGDNVAVVGEVDEETDSSLDLNNIRAEPLNSVAH</sequence>
<feature type="domain" description="Sm" evidence="9">
    <location>
        <begin position="142"/>
        <end position="182"/>
    </location>
</feature>
<evidence type="ECO:0000256" key="8">
    <source>
        <dbReference type="SAM" id="MobiDB-lite"/>
    </source>
</evidence>
<keyword evidence="4 7" id="KW-0508">mRNA splicing</keyword>
<keyword evidence="5 7" id="KW-0539">Nucleus</keyword>
<evidence type="ECO:0000256" key="3">
    <source>
        <dbReference type="ARBA" id="ARBA00022884"/>
    </source>
</evidence>
<proteinExistence type="inferred from homology"/>
<evidence type="ECO:0000256" key="7">
    <source>
        <dbReference type="RuleBase" id="RU365048"/>
    </source>
</evidence>
<comment type="subcellular location">
    <subcellularLocation>
        <location evidence="1 7">Nucleus</location>
    </subcellularLocation>
</comment>
<dbReference type="EMBL" id="JANIIK010000036">
    <property type="protein sequence ID" value="KAJ3612651.1"/>
    <property type="molecule type" value="Genomic_DNA"/>
</dbReference>
<evidence type="ECO:0000313" key="11">
    <source>
        <dbReference type="Proteomes" id="UP001148018"/>
    </source>
</evidence>
<dbReference type="InterPro" id="IPR010920">
    <property type="entry name" value="LSM_dom_sf"/>
</dbReference>
<evidence type="ECO:0000256" key="1">
    <source>
        <dbReference type="ARBA" id="ARBA00004123"/>
    </source>
</evidence>
<evidence type="ECO:0000256" key="6">
    <source>
        <dbReference type="ARBA" id="ARBA00023274"/>
    </source>
</evidence>
<keyword evidence="3 7" id="KW-0694">RNA-binding</keyword>
<feature type="region of interest" description="Disordered" evidence="8">
    <location>
        <begin position="1"/>
        <end position="40"/>
    </location>
</feature>
<reference evidence="10" key="1">
    <citation type="submission" date="2022-07" db="EMBL/GenBank/DDBJ databases">
        <title>Chromosome-level genome of Muraenolepis orangiensis.</title>
        <authorList>
            <person name="Kim J."/>
        </authorList>
    </citation>
    <scope>NUCLEOTIDE SEQUENCE</scope>
    <source>
        <strain evidence="10">KU_S4_2022</strain>
        <tissue evidence="10">Muscle</tissue>
    </source>
</reference>
<protein>
    <recommendedName>
        <fullName evidence="7">U6 snRNA-associated Sm-like protein LSm8</fullName>
    </recommendedName>
</protein>
<keyword evidence="7" id="KW-0507">mRNA processing</keyword>
<dbReference type="InterPro" id="IPR044642">
    <property type="entry name" value="PTHR15588"/>
</dbReference>
<dbReference type="GO" id="GO:0071011">
    <property type="term" value="C:precatalytic spliceosome"/>
    <property type="evidence" value="ECO:0007669"/>
    <property type="project" value="TreeGrafter"/>
</dbReference>
<evidence type="ECO:0000256" key="2">
    <source>
        <dbReference type="ARBA" id="ARBA00022728"/>
    </source>
</evidence>
<dbReference type="CDD" id="cd01727">
    <property type="entry name" value="LSm8"/>
    <property type="match status" value="1"/>
</dbReference>
<dbReference type="GO" id="GO:0000398">
    <property type="term" value="P:mRNA splicing, via spliceosome"/>
    <property type="evidence" value="ECO:0007669"/>
    <property type="project" value="UniProtKB-UniRule"/>
</dbReference>
<keyword evidence="11" id="KW-1185">Reference proteome</keyword>
<dbReference type="GO" id="GO:0003729">
    <property type="term" value="F:mRNA binding"/>
    <property type="evidence" value="ECO:0007669"/>
    <property type="project" value="TreeGrafter"/>
</dbReference>
<comment type="function">
    <text evidence="7">Plays role in pre-mRNA splicing as component of the U4/U6-U5 tri-snRNP complex that is involved in spliceosome assembly, and as component of the precatalytic spliceosome (spliceosome B complex). The heptameric LSM2-8 complex binds specifically to the 3'-terminal U-tract of U6 snRNA.</text>
</comment>
<comment type="similarity">
    <text evidence="7">Belongs to the snRNP Sm proteins family.</text>
</comment>
<dbReference type="Gene3D" id="2.30.30.100">
    <property type="match status" value="1"/>
</dbReference>
<dbReference type="PANTHER" id="PTHR15588">
    <property type="entry name" value="LSM1"/>
    <property type="match status" value="1"/>
</dbReference>
<dbReference type="Pfam" id="PF01423">
    <property type="entry name" value="LSM"/>
    <property type="match status" value="1"/>
</dbReference>
<dbReference type="GO" id="GO:0046540">
    <property type="term" value="C:U4/U6 x U5 tri-snRNP complex"/>
    <property type="evidence" value="ECO:0007669"/>
    <property type="project" value="UniProtKB-UniRule"/>
</dbReference>